<keyword evidence="2" id="KW-1185">Reference proteome</keyword>
<gene>
    <name evidence="1" type="ORF">LLEC1_06454</name>
</gene>
<reference evidence="1 2" key="1">
    <citation type="submission" date="2016-03" db="EMBL/GenBank/DDBJ databases">
        <title>Fine-scale spatial genetic structure of a fungal parasite of coffee scale insects.</title>
        <authorList>
            <person name="Jackson D."/>
            <person name="Zemenick K.A."/>
            <person name="Malloure B."/>
            <person name="Quandt C.A."/>
            <person name="James T.Y."/>
        </authorList>
    </citation>
    <scope>NUCLEOTIDE SEQUENCE [LARGE SCALE GENOMIC DNA]</scope>
    <source>
        <strain evidence="1 2">UM487</strain>
    </source>
</reference>
<dbReference type="AlphaFoldDB" id="A0A179IFF0"/>
<evidence type="ECO:0000313" key="2">
    <source>
        <dbReference type="Proteomes" id="UP000243081"/>
    </source>
</evidence>
<name>A0A179IFF0_CORDF</name>
<organism evidence="1 2">
    <name type="scientific">Cordyceps confragosa</name>
    <name type="common">Lecanicillium lecanii</name>
    <dbReference type="NCBI Taxonomy" id="2714763"/>
    <lineage>
        <taxon>Eukaryota</taxon>
        <taxon>Fungi</taxon>
        <taxon>Dikarya</taxon>
        <taxon>Ascomycota</taxon>
        <taxon>Pezizomycotina</taxon>
        <taxon>Sordariomycetes</taxon>
        <taxon>Hypocreomycetidae</taxon>
        <taxon>Hypocreales</taxon>
        <taxon>Cordycipitaceae</taxon>
        <taxon>Akanthomyces</taxon>
    </lineage>
</organism>
<proteinExistence type="predicted"/>
<dbReference type="OMA" id="YKRGFPR"/>
<dbReference type="EMBL" id="LUKN01001783">
    <property type="protein sequence ID" value="OAR00234.1"/>
    <property type="molecule type" value="Genomic_DNA"/>
</dbReference>
<evidence type="ECO:0000313" key="1">
    <source>
        <dbReference type="EMBL" id="OAR00234.1"/>
    </source>
</evidence>
<dbReference type="OrthoDB" id="3259529at2759"/>
<accession>A0A179IFF0</accession>
<dbReference type="Proteomes" id="UP000243081">
    <property type="component" value="Unassembled WGS sequence"/>
</dbReference>
<comment type="caution">
    <text evidence="1">The sequence shown here is derived from an EMBL/GenBank/DDBJ whole genome shotgun (WGS) entry which is preliminary data.</text>
</comment>
<protein>
    <submittedName>
        <fullName evidence="1">Uncharacterized protein</fullName>
    </submittedName>
</protein>
<sequence length="230" mass="25738">MLATVVSRILGKYDMPLCIIGELALNYYNVPRICHDLEICVPQGSTILAAARLCLSGCFQPCDPEEVNNYTEYKQGFPRLITTFSQDKQRFITIFAADVYGLQPLERNTLPPRDMDGAVSKEMADLPLNETATLPLPQLAPFLAGLATKFLLTNDDNAIIAVEQLVDGMDLDESWMNSQLADRPPTVRDIIIERITGKQSRIDYFSNNQVTCFINDEAEALHLRSIVGYM</sequence>